<dbReference type="Proteomes" id="UP000051048">
    <property type="component" value="Unassembled WGS sequence"/>
</dbReference>
<dbReference type="NCBIfam" id="TIGR00254">
    <property type="entry name" value="GGDEF"/>
    <property type="match status" value="1"/>
</dbReference>
<dbReference type="Pfam" id="PF00990">
    <property type="entry name" value="GGDEF"/>
    <property type="match status" value="1"/>
</dbReference>
<dbReference type="PROSITE" id="PS50887">
    <property type="entry name" value="GGDEF"/>
    <property type="match status" value="1"/>
</dbReference>
<evidence type="ECO:0000256" key="1">
    <source>
        <dbReference type="SAM" id="Phobius"/>
    </source>
</evidence>
<dbReference type="AlphaFoldDB" id="A0A0R1TUS7"/>
<dbReference type="PANTHER" id="PTHR44757">
    <property type="entry name" value="DIGUANYLATE CYCLASE DGCP"/>
    <property type="match status" value="1"/>
</dbReference>
<evidence type="ECO:0000313" key="4">
    <source>
        <dbReference type="Proteomes" id="UP000051048"/>
    </source>
</evidence>
<dbReference type="PATRIC" id="fig|1423740.3.peg.2269"/>
<protein>
    <recommendedName>
        <fullName evidence="2">GGDEF domain-containing protein</fullName>
    </recommendedName>
</protein>
<evidence type="ECO:0000313" key="3">
    <source>
        <dbReference type="EMBL" id="KRL80811.1"/>
    </source>
</evidence>
<organism evidence="3 4">
    <name type="scientific">Ligilactobacillus equi DSM 15833 = JCM 10991</name>
    <dbReference type="NCBI Taxonomy" id="1423740"/>
    <lineage>
        <taxon>Bacteria</taxon>
        <taxon>Bacillati</taxon>
        <taxon>Bacillota</taxon>
        <taxon>Bacilli</taxon>
        <taxon>Lactobacillales</taxon>
        <taxon>Lactobacillaceae</taxon>
        <taxon>Ligilactobacillus</taxon>
    </lineage>
</organism>
<name>A0A0R1TUS7_9LACO</name>
<comment type="caution">
    <text evidence="3">The sequence shown here is derived from an EMBL/GenBank/DDBJ whole genome shotgun (WGS) entry which is preliminary data.</text>
</comment>
<dbReference type="InterPro" id="IPR029787">
    <property type="entry name" value="Nucleotide_cyclase"/>
</dbReference>
<gene>
    <name evidence="3" type="ORF">FC36_GL002091</name>
</gene>
<dbReference type="CDD" id="cd01949">
    <property type="entry name" value="GGDEF"/>
    <property type="match status" value="1"/>
</dbReference>
<dbReference type="SUPFAM" id="SSF55073">
    <property type="entry name" value="Nucleotide cyclase"/>
    <property type="match status" value="1"/>
</dbReference>
<dbReference type="InterPro" id="IPR043128">
    <property type="entry name" value="Rev_trsase/Diguanyl_cyclase"/>
</dbReference>
<accession>A0A0R1TUS7</accession>
<dbReference type="Gene3D" id="3.30.70.270">
    <property type="match status" value="1"/>
</dbReference>
<dbReference type="RefSeq" id="WP_025021253.1">
    <property type="nucleotide sequence ID" value="NZ_AZFH01000051.1"/>
</dbReference>
<proteinExistence type="predicted"/>
<dbReference type="InterPro" id="IPR052155">
    <property type="entry name" value="Biofilm_reg_signaling"/>
</dbReference>
<keyword evidence="1" id="KW-0812">Transmembrane</keyword>
<dbReference type="STRING" id="1423740.FC36_GL002091"/>
<dbReference type="InterPro" id="IPR000160">
    <property type="entry name" value="GGDEF_dom"/>
</dbReference>
<sequence>MSKQRLVINYATIFVLLLLFVFFLVDLLFRQINQNRQQQSRDYAQALTGQIVNQVDYEQKLIRSVSLDRPAQLSQKLSQLNPEILGIHVSSAKKSSLKVENTQLVLTVADKRQSHVVDLSKSQFFAQLQNFDLFQENYYFKIQNQKGQTIITNLEKNKDFNPIKVNFNVLPQTTWTLQIQPRYGWLTNFDYLALVTFGFLLQITLFITIISIPGFNRKMKEKIAIMPGMQGDDLTMLPNKADFQEETAILDSKDLPYGLIYIDLNFLKSLNEAHGYAVGDRVLVETAQRVTHILKNQGQLYRLEGDDFVALIPQKLSPNAYESLLEKIESHIQKELHIKGISFVIDASLGYACYPKDGNTAEEILAAAGHQMHKEKILKRKG</sequence>
<feature type="domain" description="GGDEF" evidence="2">
    <location>
        <begin position="255"/>
        <end position="382"/>
    </location>
</feature>
<reference evidence="3 4" key="1">
    <citation type="journal article" date="2015" name="Genome Announc.">
        <title>Expanding the biotechnology potential of lactobacilli through comparative genomics of 213 strains and associated genera.</title>
        <authorList>
            <person name="Sun Z."/>
            <person name="Harris H.M."/>
            <person name="McCann A."/>
            <person name="Guo C."/>
            <person name="Argimon S."/>
            <person name="Zhang W."/>
            <person name="Yang X."/>
            <person name="Jeffery I.B."/>
            <person name="Cooney J.C."/>
            <person name="Kagawa T.F."/>
            <person name="Liu W."/>
            <person name="Song Y."/>
            <person name="Salvetti E."/>
            <person name="Wrobel A."/>
            <person name="Rasinkangas P."/>
            <person name="Parkhill J."/>
            <person name="Rea M.C."/>
            <person name="O'Sullivan O."/>
            <person name="Ritari J."/>
            <person name="Douillard F.P."/>
            <person name="Paul Ross R."/>
            <person name="Yang R."/>
            <person name="Briner A.E."/>
            <person name="Felis G.E."/>
            <person name="de Vos W.M."/>
            <person name="Barrangou R."/>
            <person name="Klaenhammer T.R."/>
            <person name="Caufield P.W."/>
            <person name="Cui Y."/>
            <person name="Zhang H."/>
            <person name="O'Toole P.W."/>
        </authorList>
    </citation>
    <scope>NUCLEOTIDE SEQUENCE [LARGE SCALE GENOMIC DNA]</scope>
    <source>
        <strain evidence="3 4">DSM 15833</strain>
    </source>
</reference>
<dbReference type="EMBL" id="AZFH01000051">
    <property type="protein sequence ID" value="KRL80811.1"/>
    <property type="molecule type" value="Genomic_DNA"/>
</dbReference>
<feature type="transmembrane region" description="Helical" evidence="1">
    <location>
        <begin position="191"/>
        <end position="212"/>
    </location>
</feature>
<feature type="transmembrane region" description="Helical" evidence="1">
    <location>
        <begin position="7"/>
        <end position="29"/>
    </location>
</feature>
<dbReference type="PANTHER" id="PTHR44757:SF2">
    <property type="entry name" value="BIOFILM ARCHITECTURE MAINTENANCE PROTEIN MBAA"/>
    <property type="match status" value="1"/>
</dbReference>
<dbReference type="SMART" id="SM00267">
    <property type="entry name" value="GGDEF"/>
    <property type="match status" value="1"/>
</dbReference>
<keyword evidence="1" id="KW-1133">Transmembrane helix</keyword>
<evidence type="ECO:0000259" key="2">
    <source>
        <dbReference type="PROSITE" id="PS50887"/>
    </source>
</evidence>
<keyword evidence="1" id="KW-0472">Membrane</keyword>
<dbReference type="OrthoDB" id="9759607at2"/>